<evidence type="ECO:0000313" key="3">
    <source>
        <dbReference type="EMBL" id="KAG2444122.1"/>
    </source>
</evidence>
<reference evidence="3" key="1">
    <citation type="journal article" date="2020" name="bioRxiv">
        <title>Comparative genomics of Chlamydomonas.</title>
        <authorList>
            <person name="Craig R.J."/>
            <person name="Hasan A.R."/>
            <person name="Ness R.W."/>
            <person name="Keightley P.D."/>
        </authorList>
    </citation>
    <scope>NUCLEOTIDE SEQUENCE</scope>
    <source>
        <strain evidence="3">CCAP 11/173</strain>
    </source>
</reference>
<dbReference type="GO" id="GO:0016279">
    <property type="term" value="F:protein-lysine N-methyltransferase activity"/>
    <property type="evidence" value="ECO:0007669"/>
    <property type="project" value="TreeGrafter"/>
</dbReference>
<evidence type="ECO:0000256" key="1">
    <source>
        <dbReference type="SAM" id="MobiDB-lite"/>
    </source>
</evidence>
<evidence type="ECO:0000313" key="4">
    <source>
        <dbReference type="Proteomes" id="UP000613740"/>
    </source>
</evidence>
<dbReference type="PANTHER" id="PTHR13271">
    <property type="entry name" value="UNCHARACTERIZED PUTATIVE METHYLTRANSFERASE"/>
    <property type="match status" value="1"/>
</dbReference>
<dbReference type="InterPro" id="IPR050600">
    <property type="entry name" value="SETD3_SETD6_MTase"/>
</dbReference>
<feature type="compositionally biased region" description="Low complexity" evidence="1">
    <location>
        <begin position="584"/>
        <end position="617"/>
    </location>
</feature>
<dbReference type="OrthoDB" id="38008at2759"/>
<proteinExistence type="predicted"/>
<evidence type="ECO:0000259" key="2">
    <source>
        <dbReference type="Pfam" id="PF00856"/>
    </source>
</evidence>
<dbReference type="Gene3D" id="3.90.1410.10">
    <property type="entry name" value="set domain protein methyltransferase, domain 1"/>
    <property type="match status" value="1"/>
</dbReference>
<dbReference type="EMBL" id="JAEHOD010000029">
    <property type="protein sequence ID" value="KAG2444122.1"/>
    <property type="molecule type" value="Genomic_DNA"/>
</dbReference>
<dbReference type="SUPFAM" id="SSF82199">
    <property type="entry name" value="SET domain"/>
    <property type="match status" value="1"/>
</dbReference>
<dbReference type="InterPro" id="IPR001214">
    <property type="entry name" value="SET_dom"/>
</dbReference>
<feature type="domain" description="SET" evidence="2">
    <location>
        <begin position="306"/>
        <end position="350"/>
    </location>
</feature>
<dbReference type="Proteomes" id="UP000613740">
    <property type="component" value="Unassembled WGS sequence"/>
</dbReference>
<feature type="region of interest" description="Disordered" evidence="1">
    <location>
        <begin position="570"/>
        <end position="641"/>
    </location>
</feature>
<organism evidence="3 4">
    <name type="scientific">Chlamydomonas schloesseri</name>
    <dbReference type="NCBI Taxonomy" id="2026947"/>
    <lineage>
        <taxon>Eukaryota</taxon>
        <taxon>Viridiplantae</taxon>
        <taxon>Chlorophyta</taxon>
        <taxon>core chlorophytes</taxon>
        <taxon>Chlorophyceae</taxon>
        <taxon>CS clade</taxon>
        <taxon>Chlamydomonadales</taxon>
        <taxon>Chlamydomonadaceae</taxon>
        <taxon>Chlamydomonas</taxon>
    </lineage>
</organism>
<gene>
    <name evidence="3" type="ORF">HYH02_009063</name>
</gene>
<dbReference type="Pfam" id="PF00856">
    <property type="entry name" value="SET"/>
    <property type="match status" value="1"/>
</dbReference>
<feature type="region of interest" description="Disordered" evidence="1">
    <location>
        <begin position="20"/>
        <end position="53"/>
    </location>
</feature>
<feature type="compositionally biased region" description="Low complexity" evidence="1">
    <location>
        <begin position="38"/>
        <end position="52"/>
    </location>
</feature>
<dbReference type="AlphaFoldDB" id="A0A835WB43"/>
<sequence length="696" mass="71756">MPYVQLRNASVWRLRAVGGPALPTSGHASTPSRHRRPAAAPAASTSAAPTARDALQQERLTQTLLVDRISEELDIDSLVSLTFHGEDEIRGLASAEPVRAAALLTVPIANTLAVCMDEDGGNLKVVAPPSMPPNVKKAFEAVAVLVRETPDHQLLLLAALLLWARKFGGPAWEGYCAALLPPPAELSTLLSYSPGEMPALQLPHLMSEAAIQHDWARWCHSQWLSSSSGALRRLGLADDLSDTVWALGVVRSRAVEFPLGLVGPTGTASAAAAAAAAAAGSASGAGGAVASTAAYVPTGPVMALLAPVIDLANHSPDPNCVIQLTPDRSKVLLLPRRPVAAGEPLTVDYGFNRSSLDLMVDYGFVTPANPLDGATPLPGADKLPPLDANKLNTAAKALTRQRRAARQQLRLQAAAAARAAAGDDAAAPAQVEAESVEGEDGVVMQLAESPEAAEDAEEAAFSGRLKAAVALLSPRAPAGLPPGAGGSFSTPATQRIIGGLWHKLVRHTADSLPTSLEADAGLLADIGAGAVSGLDCGMALELDPQSANPPRPKTVSPDAAKNALRRMTKAQAPPPLDAEGNLVSPASSTGSGSSSPAAANSDSDGSSSGSDEAGTTAMSTAPFRRVADNGAEGNRTDNGAVKGVIMTDRQGAVAGRRRGPARSGRRVGRLYAAARARHEYKLLLRTAEELLMLYAK</sequence>
<protein>
    <recommendedName>
        <fullName evidence="2">SET domain-containing protein</fullName>
    </recommendedName>
</protein>
<name>A0A835WB43_9CHLO</name>
<dbReference type="PANTHER" id="PTHR13271:SF154">
    <property type="entry name" value="GRIP DOMAIN-CONTAINING PROTEIN"/>
    <property type="match status" value="1"/>
</dbReference>
<keyword evidence="4" id="KW-1185">Reference proteome</keyword>
<dbReference type="InterPro" id="IPR046341">
    <property type="entry name" value="SET_dom_sf"/>
</dbReference>
<comment type="caution">
    <text evidence="3">The sequence shown here is derived from an EMBL/GenBank/DDBJ whole genome shotgun (WGS) entry which is preliminary data.</text>
</comment>
<accession>A0A835WB43</accession>
<dbReference type="CDD" id="cd10527">
    <property type="entry name" value="SET_LSMT"/>
    <property type="match status" value="1"/>
</dbReference>